<evidence type="ECO:0000256" key="2">
    <source>
        <dbReference type="SAM" id="Phobius"/>
    </source>
</evidence>
<accession>A0ABN0VRU9</accession>
<dbReference type="RefSeq" id="WP_343795686.1">
    <property type="nucleotide sequence ID" value="NZ_BAAADJ010000004.1"/>
</dbReference>
<evidence type="ECO:0000313" key="3">
    <source>
        <dbReference type="EMBL" id="GAA0315712.1"/>
    </source>
</evidence>
<sequence length="252" mass="28301">MKWLKWTLGIIAVIILGVAGTVYYFFEIKEYDTADAEVEEITKTEYDIVLPPNVGEDDVDQDSSTNEESTEEQADSDSLPATSTEVDEEESDSESNQTGNTGTNQNSSDQKKQDSNNDNSKDKTDSNDDTKKDPVVTADYIKDRYRPTFESLQAQANSRLDALIAKAISEYRAQKSAGKSVSFGYFYQKYKGAADELEANTDATFNIIIGALNDELEKNGFTTKESKEFRDYYEAQKEAREDALLERARELL</sequence>
<evidence type="ECO:0000256" key="1">
    <source>
        <dbReference type="SAM" id="MobiDB-lite"/>
    </source>
</evidence>
<feature type="compositionally biased region" description="Basic and acidic residues" evidence="1">
    <location>
        <begin position="109"/>
        <end position="139"/>
    </location>
</feature>
<comment type="caution">
    <text evidence="3">The sequence shown here is derived from an EMBL/GenBank/DDBJ whole genome shotgun (WGS) entry which is preliminary data.</text>
</comment>
<organism evidence="3 4">
    <name type="scientific">Bacillus carboniphilus</name>
    <dbReference type="NCBI Taxonomy" id="86663"/>
    <lineage>
        <taxon>Bacteria</taxon>
        <taxon>Bacillati</taxon>
        <taxon>Bacillota</taxon>
        <taxon>Bacilli</taxon>
        <taxon>Bacillales</taxon>
        <taxon>Bacillaceae</taxon>
        <taxon>Bacillus</taxon>
    </lineage>
</organism>
<keyword evidence="2" id="KW-0472">Membrane</keyword>
<feature type="compositionally biased region" description="Low complexity" evidence="1">
    <location>
        <begin position="94"/>
        <end position="108"/>
    </location>
</feature>
<name>A0ABN0VRU9_9BACI</name>
<keyword evidence="2" id="KW-0812">Transmembrane</keyword>
<gene>
    <name evidence="3" type="ORF">GCM10008967_02830</name>
</gene>
<keyword evidence="4" id="KW-1185">Reference proteome</keyword>
<proteinExistence type="predicted"/>
<keyword evidence="2" id="KW-1133">Transmembrane helix</keyword>
<reference evidence="3 4" key="1">
    <citation type="journal article" date="2019" name="Int. J. Syst. Evol. Microbiol.">
        <title>The Global Catalogue of Microorganisms (GCM) 10K type strain sequencing project: providing services to taxonomists for standard genome sequencing and annotation.</title>
        <authorList>
            <consortium name="The Broad Institute Genomics Platform"/>
            <consortium name="The Broad Institute Genome Sequencing Center for Infectious Disease"/>
            <person name="Wu L."/>
            <person name="Ma J."/>
        </authorList>
    </citation>
    <scope>NUCLEOTIDE SEQUENCE [LARGE SCALE GENOMIC DNA]</scope>
    <source>
        <strain evidence="3 4">JCM 9731</strain>
    </source>
</reference>
<dbReference type="EMBL" id="BAAADJ010000004">
    <property type="protein sequence ID" value="GAA0315712.1"/>
    <property type="molecule type" value="Genomic_DNA"/>
</dbReference>
<feature type="transmembrane region" description="Helical" evidence="2">
    <location>
        <begin position="6"/>
        <end position="26"/>
    </location>
</feature>
<evidence type="ECO:0000313" key="4">
    <source>
        <dbReference type="Proteomes" id="UP001500782"/>
    </source>
</evidence>
<dbReference type="Proteomes" id="UP001500782">
    <property type="component" value="Unassembled WGS sequence"/>
</dbReference>
<feature type="region of interest" description="Disordered" evidence="1">
    <location>
        <begin position="47"/>
        <end position="139"/>
    </location>
</feature>
<protein>
    <recommendedName>
        <fullName evidence="5">Lipoprotein</fullName>
    </recommendedName>
</protein>
<evidence type="ECO:0008006" key="5">
    <source>
        <dbReference type="Google" id="ProtNLM"/>
    </source>
</evidence>